<reference evidence="1 2" key="1">
    <citation type="submission" date="2023-07" db="EMBL/GenBank/DDBJ databases">
        <title>Strategy for survival of the halotoleranting strain Dietzia MX2 from the Yakshinskoe mineral salts deposit.</title>
        <authorList>
            <person name="Kharitonova M.A."/>
            <person name="Kupriyanova-Ashina F.G."/>
            <person name="Shakirov T.R."/>
            <person name="Vafina M.S."/>
            <person name="Ilinskaya O.N."/>
        </authorList>
    </citation>
    <scope>NUCLEOTIDE SEQUENCE [LARGE SCALE GENOMIC DNA]</scope>
    <source>
        <strain evidence="1 2">MX2</strain>
    </source>
</reference>
<dbReference type="EMBL" id="JAUHTB010000022">
    <property type="protein sequence ID" value="MDN4507339.1"/>
    <property type="molecule type" value="Genomic_DNA"/>
</dbReference>
<sequence>MINGKTIDSRPPSEAELVDAASQALRERLPPEWKIDTRQGATSSTSGGADSLMIAEAPDGSAATFCVTVKSAVVARDIPALRKRCGDTMAQVPDSGCLVLTRYLAPADRARLDAAGISYIDATGNMRVSSPVPALFVSDRGAERDPWRGPGRPRGTLKGEPAAKVVRALLDLPGPWRVRELADVANASVGSVYRVMQFLEDQELAQRLPDRRFLVSDWAALLRRWSDDYQLLRSNAVSHWIAPRGLSDLLDTVREEEDVDYALTGSVAAAAWAAYAPARSAMVYVRNVERAAANWGLRATEAGANVLLIEPTYPVVMERAMTALEGLTVARPAQVAVDLMTGPGRAPAEANELIEWMRAHEQSWRG</sequence>
<comment type="caution">
    <text evidence="1">The sequence shown here is derived from an EMBL/GenBank/DDBJ whole genome shotgun (WGS) entry which is preliminary data.</text>
</comment>
<gene>
    <name evidence="1" type="ORF">QYF62_14925</name>
</gene>
<evidence type="ECO:0008006" key="3">
    <source>
        <dbReference type="Google" id="ProtNLM"/>
    </source>
</evidence>
<dbReference type="SUPFAM" id="SSF46785">
    <property type="entry name" value="Winged helix' DNA-binding domain"/>
    <property type="match status" value="1"/>
</dbReference>
<evidence type="ECO:0000313" key="1">
    <source>
        <dbReference type="EMBL" id="MDN4507339.1"/>
    </source>
</evidence>
<proteinExistence type="predicted"/>
<dbReference type="Proteomes" id="UP001172702">
    <property type="component" value="Unassembled WGS sequence"/>
</dbReference>
<name>A0ABT8H4E2_9ACTN</name>
<dbReference type="RefSeq" id="WP_301163012.1">
    <property type="nucleotide sequence ID" value="NZ_JAUHTB010000022.1"/>
</dbReference>
<keyword evidence="2" id="KW-1185">Reference proteome</keyword>
<dbReference type="Pfam" id="PF09952">
    <property type="entry name" value="AbiEi_2"/>
    <property type="match status" value="1"/>
</dbReference>
<dbReference type="InterPro" id="IPR036390">
    <property type="entry name" value="WH_DNA-bd_sf"/>
</dbReference>
<protein>
    <recommendedName>
        <fullName evidence="3">HTH iclR-type domain-containing protein</fullName>
    </recommendedName>
</protein>
<accession>A0ABT8H4E2</accession>
<evidence type="ECO:0000313" key="2">
    <source>
        <dbReference type="Proteomes" id="UP001172702"/>
    </source>
</evidence>
<organism evidence="1 2">
    <name type="scientific">Dietzia maris</name>
    <dbReference type="NCBI Taxonomy" id="37915"/>
    <lineage>
        <taxon>Bacteria</taxon>
        <taxon>Bacillati</taxon>
        <taxon>Actinomycetota</taxon>
        <taxon>Actinomycetes</taxon>
        <taxon>Mycobacteriales</taxon>
        <taxon>Dietziaceae</taxon>
        <taxon>Dietzia</taxon>
    </lineage>
</organism>
<dbReference type="InterPro" id="IPR019238">
    <property type="entry name" value="AbiEi_2"/>
</dbReference>